<dbReference type="Proteomes" id="UP000824037">
    <property type="component" value="Unassembled WGS sequence"/>
</dbReference>
<reference evidence="2" key="1">
    <citation type="journal article" date="2021" name="PeerJ">
        <title>Extensive microbial diversity within the chicken gut microbiome revealed by metagenomics and culture.</title>
        <authorList>
            <person name="Gilroy R."/>
            <person name="Ravi A."/>
            <person name="Getino M."/>
            <person name="Pursley I."/>
            <person name="Horton D.L."/>
            <person name="Alikhan N.F."/>
            <person name="Baker D."/>
            <person name="Gharbi K."/>
            <person name="Hall N."/>
            <person name="Watson M."/>
            <person name="Adriaenssens E.M."/>
            <person name="Foster-Nyarko E."/>
            <person name="Jarju S."/>
            <person name="Secka A."/>
            <person name="Antonio M."/>
            <person name="Oren A."/>
            <person name="Chaudhuri R.R."/>
            <person name="La Ragione R."/>
            <person name="Hildebrand F."/>
            <person name="Pallen M.J."/>
        </authorList>
    </citation>
    <scope>NUCLEOTIDE SEQUENCE</scope>
    <source>
        <strain evidence="2">ChiGjej4B4-7305</strain>
    </source>
</reference>
<dbReference type="EMBL" id="DXBY01000334">
    <property type="protein sequence ID" value="HIZ38005.1"/>
    <property type="molecule type" value="Genomic_DNA"/>
</dbReference>
<proteinExistence type="predicted"/>
<accession>A0A9D2EIH1</accession>
<comment type="caution">
    <text evidence="2">The sequence shown here is derived from an EMBL/GenBank/DDBJ whole genome shotgun (WGS) entry which is preliminary data.</text>
</comment>
<evidence type="ECO:0000256" key="1">
    <source>
        <dbReference type="SAM" id="SignalP"/>
    </source>
</evidence>
<name>A0A9D2EIH1_9MICO</name>
<evidence type="ECO:0000313" key="2">
    <source>
        <dbReference type="EMBL" id="HIZ38005.1"/>
    </source>
</evidence>
<sequence length="100" mass="10740">MRKLARVAAGIATVVATSTLVGGGMAQASTGPAAPQTTGVAQVQATTSSDVGPQETFHSWYWNRNDCVRAGMDLMYNDPFVDDYRCQPVGLYHRLLVTYG</sequence>
<keyword evidence="1" id="KW-0732">Signal</keyword>
<protein>
    <recommendedName>
        <fullName evidence="4">Secreted protein</fullName>
    </recommendedName>
</protein>
<feature type="chain" id="PRO_5038438357" description="Secreted protein" evidence="1">
    <location>
        <begin position="29"/>
        <end position="100"/>
    </location>
</feature>
<evidence type="ECO:0000313" key="3">
    <source>
        <dbReference type="Proteomes" id="UP000824037"/>
    </source>
</evidence>
<dbReference type="AlphaFoldDB" id="A0A9D2EIH1"/>
<reference evidence="2" key="2">
    <citation type="submission" date="2021-04" db="EMBL/GenBank/DDBJ databases">
        <authorList>
            <person name="Gilroy R."/>
        </authorList>
    </citation>
    <scope>NUCLEOTIDE SEQUENCE</scope>
    <source>
        <strain evidence="2">ChiGjej4B4-7305</strain>
    </source>
</reference>
<evidence type="ECO:0008006" key="4">
    <source>
        <dbReference type="Google" id="ProtNLM"/>
    </source>
</evidence>
<feature type="signal peptide" evidence="1">
    <location>
        <begin position="1"/>
        <end position="28"/>
    </location>
</feature>
<organism evidence="2 3">
    <name type="scientific">Candidatus Ruania gallistercoris</name>
    <dbReference type="NCBI Taxonomy" id="2838746"/>
    <lineage>
        <taxon>Bacteria</taxon>
        <taxon>Bacillati</taxon>
        <taxon>Actinomycetota</taxon>
        <taxon>Actinomycetes</taxon>
        <taxon>Micrococcales</taxon>
        <taxon>Ruaniaceae</taxon>
        <taxon>Ruania</taxon>
    </lineage>
</organism>
<gene>
    <name evidence="2" type="ORF">H9815_19700</name>
</gene>